<reference evidence="4" key="1">
    <citation type="journal article" date="2022" name="Int. J. Syst. Evol. Microbiol.">
        <title>Anaeromyxobacter oryzae sp. nov., Anaeromyxobacter diazotrophicus sp. nov. and Anaeromyxobacter paludicola sp. nov., isolated from paddy soils.</title>
        <authorList>
            <person name="Itoh H."/>
            <person name="Xu Z."/>
            <person name="Mise K."/>
            <person name="Masuda Y."/>
            <person name="Ushijima N."/>
            <person name="Hayakawa C."/>
            <person name="Shiratori Y."/>
            <person name="Senoo K."/>
        </authorList>
    </citation>
    <scope>NUCLEOTIDE SEQUENCE [LARGE SCALE GENOMIC DNA]</scope>
    <source>
        <strain evidence="4">Red232</strain>
    </source>
</reference>
<organism evidence="3 4">
    <name type="scientific">Anaeromyxobacter oryzae</name>
    <dbReference type="NCBI Taxonomy" id="2918170"/>
    <lineage>
        <taxon>Bacteria</taxon>
        <taxon>Pseudomonadati</taxon>
        <taxon>Myxococcota</taxon>
        <taxon>Myxococcia</taxon>
        <taxon>Myxococcales</taxon>
        <taxon>Cystobacterineae</taxon>
        <taxon>Anaeromyxobacteraceae</taxon>
        <taxon>Anaeromyxobacter</taxon>
    </lineage>
</organism>
<feature type="signal peptide" evidence="2">
    <location>
        <begin position="1"/>
        <end position="20"/>
    </location>
</feature>
<keyword evidence="2" id="KW-0732">Signal</keyword>
<keyword evidence="4" id="KW-1185">Reference proteome</keyword>
<accession>A0ABN6MWZ2</accession>
<feature type="region of interest" description="Disordered" evidence="1">
    <location>
        <begin position="85"/>
        <end position="107"/>
    </location>
</feature>
<dbReference type="EMBL" id="AP025591">
    <property type="protein sequence ID" value="BDG05101.1"/>
    <property type="molecule type" value="Genomic_DNA"/>
</dbReference>
<evidence type="ECO:0000256" key="1">
    <source>
        <dbReference type="SAM" id="MobiDB-lite"/>
    </source>
</evidence>
<gene>
    <name evidence="3" type="ORF">AMOR_40970</name>
</gene>
<protein>
    <recommendedName>
        <fullName evidence="5">DUF2946 domain-containing protein</fullName>
    </recommendedName>
</protein>
<feature type="chain" id="PRO_5046533030" description="DUF2946 domain-containing protein" evidence="2">
    <location>
        <begin position="21"/>
        <end position="107"/>
    </location>
</feature>
<name>A0ABN6MWZ2_9BACT</name>
<evidence type="ECO:0000313" key="4">
    <source>
        <dbReference type="Proteomes" id="UP001162891"/>
    </source>
</evidence>
<dbReference type="RefSeq" id="WP_248353643.1">
    <property type="nucleotide sequence ID" value="NZ_AP025591.1"/>
</dbReference>
<sequence>MRLFLVLMLVHGLVPGLAEAGEAVVHYVRTGHVAHTAADRGDLGDQGPEHGCGTTQHHCTCCATQVVVPAAAVVVATLSAPEPTSVPAAELALPPREPARPFRPPIS</sequence>
<dbReference type="Proteomes" id="UP001162891">
    <property type="component" value="Chromosome"/>
</dbReference>
<proteinExistence type="predicted"/>
<evidence type="ECO:0000256" key="2">
    <source>
        <dbReference type="SAM" id="SignalP"/>
    </source>
</evidence>
<evidence type="ECO:0008006" key="5">
    <source>
        <dbReference type="Google" id="ProtNLM"/>
    </source>
</evidence>
<evidence type="ECO:0000313" key="3">
    <source>
        <dbReference type="EMBL" id="BDG05101.1"/>
    </source>
</evidence>